<proteinExistence type="predicted"/>
<dbReference type="Proteomes" id="UP000232883">
    <property type="component" value="Chromosome"/>
</dbReference>
<sequence>MKGKLIVLLLILTAFKQPIVAQPRLRFGLLGGLNGNLIHATYLGPNSESKPRWDYTTGVSVDHWLTSSLTLGYNLLYSRQGGAELITSKIGYGSTKMMTEFSYLTLPVMVRYHLGGGRFFISGGPQIGYLLKAKWYAAGFESSAQSWDLAYMRRFDVGLTGGLGYRLGRHVVLESRYYYGLNPFNETDPQTNYKEYNRTWASNLVYYF</sequence>
<dbReference type="EMBL" id="CP025096">
    <property type="protein sequence ID" value="AUD04111.1"/>
    <property type="molecule type" value="Genomic_DNA"/>
</dbReference>
<reference evidence="2 3" key="1">
    <citation type="submission" date="2017-11" db="EMBL/GenBank/DDBJ databases">
        <title>Taxonomic description and genome sequences of Spirosoma HA7 sp. nov., isolated from pollen microhabitat of Corylus avellana.</title>
        <authorList>
            <person name="Ambika Manirajan B."/>
            <person name="Suarez C."/>
            <person name="Ratering S."/>
            <person name="Geissler-Plaum R."/>
            <person name="Cardinale M."/>
            <person name="Sylvia S."/>
        </authorList>
    </citation>
    <scope>NUCLEOTIDE SEQUENCE [LARGE SCALE GENOMIC DNA]</scope>
    <source>
        <strain evidence="2 3">HA7</strain>
    </source>
</reference>
<dbReference type="RefSeq" id="WP_100990177.1">
    <property type="nucleotide sequence ID" value="NZ_CP025096.1"/>
</dbReference>
<protein>
    <recommendedName>
        <fullName evidence="1">Outer membrane protein beta-barrel domain-containing protein</fullName>
    </recommendedName>
</protein>
<accession>A0A2K8Z2N4</accession>
<evidence type="ECO:0000313" key="3">
    <source>
        <dbReference type="Proteomes" id="UP000232883"/>
    </source>
</evidence>
<dbReference type="OrthoDB" id="961502at2"/>
<organism evidence="2 3">
    <name type="scientific">Spirosoma pollinicola</name>
    <dbReference type="NCBI Taxonomy" id="2057025"/>
    <lineage>
        <taxon>Bacteria</taxon>
        <taxon>Pseudomonadati</taxon>
        <taxon>Bacteroidota</taxon>
        <taxon>Cytophagia</taxon>
        <taxon>Cytophagales</taxon>
        <taxon>Cytophagaceae</taxon>
        <taxon>Spirosoma</taxon>
    </lineage>
</organism>
<gene>
    <name evidence="2" type="ORF">CWM47_21120</name>
</gene>
<dbReference type="KEGG" id="spir:CWM47_21120"/>
<dbReference type="InterPro" id="IPR025665">
    <property type="entry name" value="Beta-barrel_OMP_2"/>
</dbReference>
<name>A0A2K8Z2N4_9BACT</name>
<evidence type="ECO:0000313" key="2">
    <source>
        <dbReference type="EMBL" id="AUD04111.1"/>
    </source>
</evidence>
<dbReference type="Pfam" id="PF13568">
    <property type="entry name" value="OMP_b-brl_2"/>
    <property type="match status" value="1"/>
</dbReference>
<evidence type="ECO:0000259" key="1">
    <source>
        <dbReference type="Pfam" id="PF13568"/>
    </source>
</evidence>
<keyword evidence="3" id="KW-1185">Reference proteome</keyword>
<dbReference type="AlphaFoldDB" id="A0A2K8Z2N4"/>
<feature type="domain" description="Outer membrane protein beta-barrel" evidence="1">
    <location>
        <begin position="21"/>
        <end position="184"/>
    </location>
</feature>